<dbReference type="InterPro" id="IPR007487">
    <property type="entry name" value="ABC_transpt-TYRBP-like"/>
</dbReference>
<evidence type="ECO:0000313" key="22">
    <source>
        <dbReference type="Proteomes" id="UP000032233"/>
    </source>
</evidence>
<dbReference type="Gene3D" id="1.20.5.1930">
    <property type="match status" value="1"/>
</dbReference>
<evidence type="ECO:0000256" key="17">
    <source>
        <dbReference type="ARBA" id="ARBA00024827"/>
    </source>
</evidence>
<dbReference type="InterPro" id="IPR003018">
    <property type="entry name" value="GAF"/>
</dbReference>
<evidence type="ECO:0000256" key="1">
    <source>
        <dbReference type="ARBA" id="ARBA00000085"/>
    </source>
</evidence>
<sequence>MAAAENSVDVIAKQKILVIQSFHRGQKWSDDISNSIIKEVNSWERPVELFFEYMDTKNNYDHEHLENLYRLYKYKYAKRKIDVIIATDDNALRFLIDYGFDLFSDIPVVFCGIKYFDDSLLYGHKRFTGIVESVDIYKTLDVAVKFHPSRKKMLIVVDNTTTSVSIIQSFIPVLKKMNGKVAFKFTEALTVKDLSKKLRSLGKDTIVMLANFTQDKNGVLLSIQESARLVANNCSVPVYCLWDSYLGSGVVGGCLVSAGEQGGKAAKIAHKILNGLQVSQIPVNVNNPNKYFFDYAKLKQFGIKENRLPPDSIIINEPVSVYHKYKKIIWSIAASIFGLTLIIFILSINLLARRRAEKSLKNYSEKLQFLHSIDRIILELRDIQTTAKSVLKPLRALFGCQRSSVILFDFKKGRAKVLALDTAFGTSLKTGTEYNLGDYDIARLKQGKIQIANDLSRKSNITRTDRILADVGYKSFYRIPMLAGGGLMGIISLVYTSPRELESRSIDNSSGSDKHADILHDKPPNNIIEILRNKKTWPVFWHKFQDQENLKVGKDIADTLAISIQNYKLWQQVKKHELELQGMSARIMEAQEAERKRIALELHDEMGQALTAININLSVMQNKISGFPAEGLPRRLTETIEQVENLAEQLHDLSLDLRPPMLDDLGLVPTLRWYAKVFSKRLNLNIEFTADECREIPSEYVIVLYRLTQEALNNIAKHASATRVWIRLKCLSGKLRLIVQDNGSGFDLAEALSAFGPSTGVGLLGMRERLDFLGGDLDISSKPGSGTQISAFLPMKGRVKDV</sequence>
<dbReference type="GO" id="GO:0016020">
    <property type="term" value="C:membrane"/>
    <property type="evidence" value="ECO:0007669"/>
    <property type="project" value="InterPro"/>
</dbReference>
<evidence type="ECO:0000256" key="14">
    <source>
        <dbReference type="ARBA" id="ARBA00023004"/>
    </source>
</evidence>
<evidence type="ECO:0000256" key="10">
    <source>
        <dbReference type="ARBA" id="ARBA00022723"/>
    </source>
</evidence>
<dbReference type="STRING" id="1429043.X474_10235"/>
<keyword evidence="8" id="KW-0597">Phosphoprotein</keyword>
<dbReference type="SMART" id="SM00065">
    <property type="entry name" value="GAF"/>
    <property type="match status" value="1"/>
</dbReference>
<evidence type="ECO:0000256" key="16">
    <source>
        <dbReference type="ARBA" id="ARBA00023014"/>
    </source>
</evidence>
<dbReference type="InParanoid" id="A0A0D2J8G6"/>
<dbReference type="InterPro" id="IPR003594">
    <property type="entry name" value="HATPase_dom"/>
</dbReference>
<evidence type="ECO:0000256" key="7">
    <source>
        <dbReference type="ARBA" id="ARBA00022490"/>
    </source>
</evidence>
<dbReference type="InterPro" id="IPR005467">
    <property type="entry name" value="His_kinase_dom"/>
</dbReference>
<evidence type="ECO:0000256" key="5">
    <source>
        <dbReference type="ARBA" id="ARBA00017322"/>
    </source>
</evidence>
<dbReference type="GO" id="GO:0046872">
    <property type="term" value="F:metal ion binding"/>
    <property type="evidence" value="ECO:0007669"/>
    <property type="project" value="UniProtKB-KW"/>
</dbReference>
<dbReference type="SUPFAM" id="SSF55781">
    <property type="entry name" value="GAF domain-like"/>
    <property type="match status" value="1"/>
</dbReference>
<dbReference type="Pfam" id="PF01590">
    <property type="entry name" value="GAF"/>
    <property type="match status" value="1"/>
</dbReference>
<evidence type="ECO:0000256" key="2">
    <source>
        <dbReference type="ARBA" id="ARBA00001966"/>
    </source>
</evidence>
<dbReference type="GO" id="GO:0000155">
    <property type="term" value="F:phosphorelay sensor kinase activity"/>
    <property type="evidence" value="ECO:0007669"/>
    <property type="project" value="InterPro"/>
</dbReference>
<evidence type="ECO:0000256" key="15">
    <source>
        <dbReference type="ARBA" id="ARBA00023012"/>
    </source>
</evidence>
<evidence type="ECO:0000259" key="20">
    <source>
        <dbReference type="PROSITE" id="PS50109"/>
    </source>
</evidence>
<dbReference type="Proteomes" id="UP000032233">
    <property type="component" value="Unassembled WGS sequence"/>
</dbReference>
<organism evidence="21 22">
    <name type="scientific">Dethiosulfatarculus sandiegensis</name>
    <dbReference type="NCBI Taxonomy" id="1429043"/>
    <lineage>
        <taxon>Bacteria</taxon>
        <taxon>Pseudomonadati</taxon>
        <taxon>Thermodesulfobacteriota</taxon>
        <taxon>Desulfarculia</taxon>
        <taxon>Desulfarculales</taxon>
        <taxon>Desulfarculaceae</taxon>
        <taxon>Dethiosulfatarculus</taxon>
    </lineage>
</organism>
<dbReference type="CDD" id="cd16917">
    <property type="entry name" value="HATPase_UhpB-NarQ-NarX-like"/>
    <property type="match status" value="1"/>
</dbReference>
<protein>
    <recommendedName>
        <fullName evidence="5">Oxygen sensor histidine kinase NreB</fullName>
        <ecNumber evidence="4">2.7.13.3</ecNumber>
    </recommendedName>
    <alternativeName>
        <fullName evidence="18">Nitrogen regulation protein B</fullName>
    </alternativeName>
</protein>
<comment type="catalytic activity">
    <reaction evidence="1">
        <text>ATP + protein L-histidine = ADP + protein N-phospho-L-histidine.</text>
        <dbReference type="EC" id="2.7.13.3"/>
    </reaction>
</comment>
<dbReference type="AlphaFoldDB" id="A0A0D2J8G6"/>
<keyword evidence="12" id="KW-0418">Kinase</keyword>
<dbReference type="InterPro" id="IPR004358">
    <property type="entry name" value="Sig_transdc_His_kin-like_C"/>
</dbReference>
<keyword evidence="6" id="KW-0004">4Fe-4S</keyword>
<dbReference type="GO" id="GO:0005737">
    <property type="term" value="C:cytoplasm"/>
    <property type="evidence" value="ECO:0007669"/>
    <property type="project" value="UniProtKB-SubCell"/>
</dbReference>
<evidence type="ECO:0000256" key="19">
    <source>
        <dbReference type="SAM" id="Phobius"/>
    </source>
</evidence>
<feature type="domain" description="Histidine kinase" evidence="20">
    <location>
        <begin position="601"/>
        <end position="797"/>
    </location>
</feature>
<dbReference type="PROSITE" id="PS50109">
    <property type="entry name" value="HIS_KIN"/>
    <property type="match status" value="1"/>
</dbReference>
<evidence type="ECO:0000256" key="18">
    <source>
        <dbReference type="ARBA" id="ARBA00030800"/>
    </source>
</evidence>
<gene>
    <name evidence="21" type="ORF">X474_10235</name>
</gene>
<dbReference type="GO" id="GO:0005524">
    <property type="term" value="F:ATP binding"/>
    <property type="evidence" value="ECO:0007669"/>
    <property type="project" value="UniProtKB-KW"/>
</dbReference>
<dbReference type="Gene3D" id="3.30.450.40">
    <property type="match status" value="1"/>
</dbReference>
<evidence type="ECO:0000313" key="21">
    <source>
        <dbReference type="EMBL" id="KIX14459.1"/>
    </source>
</evidence>
<feature type="transmembrane region" description="Helical" evidence="19">
    <location>
        <begin position="476"/>
        <end position="495"/>
    </location>
</feature>
<dbReference type="InterPro" id="IPR011712">
    <property type="entry name" value="Sig_transdc_His_kin_sub3_dim/P"/>
</dbReference>
<dbReference type="EMBL" id="AZAC01000011">
    <property type="protein sequence ID" value="KIX14459.1"/>
    <property type="molecule type" value="Genomic_DNA"/>
</dbReference>
<dbReference type="InterPro" id="IPR036890">
    <property type="entry name" value="HATPase_C_sf"/>
</dbReference>
<keyword evidence="16" id="KW-0411">Iron-sulfur</keyword>
<comment type="subcellular location">
    <subcellularLocation>
        <location evidence="3">Cytoplasm</location>
    </subcellularLocation>
</comment>
<dbReference type="Pfam" id="PF07730">
    <property type="entry name" value="HisKA_3"/>
    <property type="match status" value="1"/>
</dbReference>
<keyword evidence="19" id="KW-1133">Transmembrane helix</keyword>
<evidence type="ECO:0000256" key="6">
    <source>
        <dbReference type="ARBA" id="ARBA00022485"/>
    </source>
</evidence>
<proteinExistence type="predicted"/>
<evidence type="ECO:0000256" key="12">
    <source>
        <dbReference type="ARBA" id="ARBA00022777"/>
    </source>
</evidence>
<comment type="function">
    <text evidence="17">Member of the two-component regulatory system NreB/NreC involved in the control of dissimilatory nitrate/nitrite reduction in response to oxygen. NreB functions as a direct oxygen sensor histidine kinase which is autophosphorylated, in the absence of oxygen, probably at the conserved histidine residue, and transfers its phosphate group probably to a conserved aspartate residue of NreC. NreB/NreC activates the expression of the nitrate (narGHJI) and nitrite (nir) reductase operons, as well as the putative nitrate transporter gene narT.</text>
</comment>
<dbReference type="EC" id="2.7.13.3" evidence="4"/>
<comment type="cofactor">
    <cofactor evidence="2">
        <name>[4Fe-4S] cluster</name>
        <dbReference type="ChEBI" id="CHEBI:49883"/>
    </cofactor>
</comment>
<evidence type="ECO:0000256" key="13">
    <source>
        <dbReference type="ARBA" id="ARBA00022840"/>
    </source>
</evidence>
<keyword evidence="19" id="KW-0472">Membrane</keyword>
<keyword evidence="22" id="KW-1185">Reference proteome</keyword>
<dbReference type="Pfam" id="PF02518">
    <property type="entry name" value="HATPase_c"/>
    <property type="match status" value="1"/>
</dbReference>
<keyword evidence="19" id="KW-0812">Transmembrane</keyword>
<name>A0A0D2J8G6_9BACT</name>
<keyword evidence="7" id="KW-0963">Cytoplasm</keyword>
<keyword evidence="9" id="KW-0808">Transferase</keyword>
<evidence type="ECO:0000256" key="9">
    <source>
        <dbReference type="ARBA" id="ARBA00022679"/>
    </source>
</evidence>
<evidence type="ECO:0000256" key="4">
    <source>
        <dbReference type="ARBA" id="ARBA00012438"/>
    </source>
</evidence>
<dbReference type="SUPFAM" id="SSF55874">
    <property type="entry name" value="ATPase domain of HSP90 chaperone/DNA topoisomerase II/histidine kinase"/>
    <property type="match status" value="1"/>
</dbReference>
<dbReference type="PANTHER" id="PTHR24421">
    <property type="entry name" value="NITRATE/NITRITE SENSOR PROTEIN NARX-RELATED"/>
    <property type="match status" value="1"/>
</dbReference>
<dbReference type="Gene3D" id="3.30.565.10">
    <property type="entry name" value="Histidine kinase-like ATPase, C-terminal domain"/>
    <property type="match status" value="1"/>
</dbReference>
<dbReference type="InterPro" id="IPR029016">
    <property type="entry name" value="GAF-like_dom_sf"/>
</dbReference>
<evidence type="ECO:0000256" key="11">
    <source>
        <dbReference type="ARBA" id="ARBA00022741"/>
    </source>
</evidence>
<comment type="caution">
    <text evidence="21">The sequence shown here is derived from an EMBL/GenBank/DDBJ whole genome shotgun (WGS) entry which is preliminary data.</text>
</comment>
<keyword evidence="14" id="KW-0408">Iron</keyword>
<evidence type="ECO:0000256" key="8">
    <source>
        <dbReference type="ARBA" id="ARBA00022553"/>
    </source>
</evidence>
<dbReference type="PANTHER" id="PTHR24421:SF10">
    <property type="entry name" value="NITRATE_NITRITE SENSOR PROTEIN NARQ"/>
    <property type="match status" value="1"/>
</dbReference>
<dbReference type="GO" id="GO:0051539">
    <property type="term" value="F:4 iron, 4 sulfur cluster binding"/>
    <property type="evidence" value="ECO:0007669"/>
    <property type="project" value="UniProtKB-KW"/>
</dbReference>
<evidence type="ECO:0000256" key="3">
    <source>
        <dbReference type="ARBA" id="ARBA00004496"/>
    </source>
</evidence>
<dbReference type="SMART" id="SM00387">
    <property type="entry name" value="HATPase_c"/>
    <property type="match status" value="1"/>
</dbReference>
<keyword evidence="15" id="KW-0902">Two-component regulatory system</keyword>
<dbReference type="Gene3D" id="3.40.50.2300">
    <property type="match status" value="2"/>
</dbReference>
<dbReference type="PRINTS" id="PR00344">
    <property type="entry name" value="BCTRLSENSOR"/>
</dbReference>
<keyword evidence="11" id="KW-0547">Nucleotide-binding</keyword>
<dbReference type="InterPro" id="IPR050482">
    <property type="entry name" value="Sensor_HK_TwoCompSys"/>
</dbReference>
<accession>A0A0D2J8G6</accession>
<feature type="transmembrane region" description="Helical" evidence="19">
    <location>
        <begin position="328"/>
        <end position="352"/>
    </location>
</feature>
<dbReference type="Pfam" id="PF04392">
    <property type="entry name" value="ABC_sub_bind"/>
    <property type="match status" value="1"/>
</dbReference>
<dbReference type="GO" id="GO:0046983">
    <property type="term" value="F:protein dimerization activity"/>
    <property type="evidence" value="ECO:0007669"/>
    <property type="project" value="InterPro"/>
</dbReference>
<keyword evidence="10" id="KW-0479">Metal-binding</keyword>
<reference evidence="21 22" key="1">
    <citation type="submission" date="2013-11" db="EMBL/GenBank/DDBJ databases">
        <title>Metagenomic analysis of a methanogenic consortium involved in long chain n-alkane degradation.</title>
        <authorList>
            <person name="Davidova I.A."/>
            <person name="Callaghan A.V."/>
            <person name="Wawrik B."/>
            <person name="Pruitt S."/>
            <person name="Marks C."/>
            <person name="Duncan K.E."/>
            <person name="Suflita J.M."/>
        </authorList>
    </citation>
    <scope>NUCLEOTIDE SEQUENCE [LARGE SCALE GENOMIC DNA]</scope>
    <source>
        <strain evidence="21 22">SPR</strain>
    </source>
</reference>
<keyword evidence="13" id="KW-0067">ATP-binding</keyword>